<dbReference type="EMBL" id="FLQV01003466">
    <property type="protein sequence ID" value="SBT02493.1"/>
    <property type="molecule type" value="Genomic_DNA"/>
</dbReference>
<accession>A0A1A8XB80</accession>
<evidence type="ECO:0000256" key="1">
    <source>
        <dbReference type="SAM" id="MobiDB-lite"/>
    </source>
</evidence>
<evidence type="ECO:0000313" key="5">
    <source>
        <dbReference type="Proteomes" id="UP000078560"/>
    </source>
</evidence>
<gene>
    <name evidence="3" type="ORF">POVCU1_077530</name>
    <name evidence="2" type="ORF">POVCU2_0100290</name>
</gene>
<feature type="region of interest" description="Disordered" evidence="1">
    <location>
        <begin position="159"/>
        <end position="201"/>
    </location>
</feature>
<reference evidence="4 5" key="1">
    <citation type="submission" date="2016-05" db="EMBL/GenBank/DDBJ databases">
        <authorList>
            <person name="Naeem Raeece"/>
        </authorList>
    </citation>
    <scope>NUCLEOTIDE SEQUENCE [LARGE SCALE GENOMIC DNA]</scope>
</reference>
<name>A0A1A8XB80_PLAOA</name>
<evidence type="ECO:0000313" key="3">
    <source>
        <dbReference type="EMBL" id="SBT02493.1"/>
    </source>
</evidence>
<organism evidence="3 4">
    <name type="scientific">Plasmodium ovale curtisi</name>
    <dbReference type="NCBI Taxonomy" id="864141"/>
    <lineage>
        <taxon>Eukaryota</taxon>
        <taxon>Sar</taxon>
        <taxon>Alveolata</taxon>
        <taxon>Apicomplexa</taxon>
        <taxon>Aconoidasida</taxon>
        <taxon>Haemosporida</taxon>
        <taxon>Plasmodiidae</taxon>
        <taxon>Plasmodium</taxon>
        <taxon>Plasmodium (Plasmodium)</taxon>
    </lineage>
</organism>
<dbReference type="VEuPathDB" id="PlasmoDB:PocGH01_00107700"/>
<dbReference type="Proteomes" id="UP000078546">
    <property type="component" value="Unassembled WGS sequence"/>
</dbReference>
<evidence type="ECO:0000313" key="2">
    <source>
        <dbReference type="EMBL" id="SBS95971.1"/>
    </source>
</evidence>
<dbReference type="Pfam" id="PF05795">
    <property type="entry name" value="Plasmodium_Vir"/>
    <property type="match status" value="1"/>
</dbReference>
<protein>
    <submittedName>
        <fullName evidence="3">PIR Superfamily Protein</fullName>
    </submittedName>
</protein>
<sequence length="281" mass="32654">MPFQCPELNKSDNTKNEFYDFCGRKFYVTPREGWESSITKYSNHINEITDPILRYISIYLAQNYIDGYNYFHKSAQSQRNGACSYLVRWFHEKKDLFTYGEKCRKNVNLWKSKIETLWDLLGNDYMIVKDKKEKPWCEKYEMTLQTTFPTEVSLPNCDERASLQPNRGASLHQPIETPRNSSEDEVSVNSPQTDHAPDSHPTKEIAVSSGFTFLGTLGTLALLYKFTPFSSWLQRQGVNNNETELYMNTEDTDDFLGMQTYNNPLFSDNSSNNVFYHSTMG</sequence>
<evidence type="ECO:0000313" key="4">
    <source>
        <dbReference type="Proteomes" id="UP000078546"/>
    </source>
</evidence>
<dbReference type="Proteomes" id="UP000078560">
    <property type="component" value="Unassembled WGS sequence"/>
</dbReference>
<dbReference type="EMBL" id="FLQU01002223">
    <property type="protein sequence ID" value="SBS95971.1"/>
    <property type="molecule type" value="Genomic_DNA"/>
</dbReference>
<dbReference type="InterPro" id="IPR008780">
    <property type="entry name" value="Plasmodium_Vir"/>
</dbReference>
<proteinExistence type="predicted"/>
<dbReference type="AlphaFoldDB" id="A0A1A8XB80"/>
<reference evidence="3" key="2">
    <citation type="submission" date="2016-05" db="EMBL/GenBank/DDBJ databases">
        <authorList>
            <person name="Lavstsen T."/>
            <person name="Jespersen J.S."/>
        </authorList>
    </citation>
    <scope>NUCLEOTIDE SEQUENCE [LARGE SCALE GENOMIC DNA]</scope>
</reference>